<keyword evidence="3" id="KW-0285">Flavoprotein</keyword>
<dbReference type="Pfam" id="PF08031">
    <property type="entry name" value="BBE"/>
    <property type="match status" value="1"/>
</dbReference>
<evidence type="ECO:0000256" key="4">
    <source>
        <dbReference type="ARBA" id="ARBA00022827"/>
    </source>
</evidence>
<dbReference type="InterPro" id="IPR016169">
    <property type="entry name" value="FAD-bd_PCMH_sub2"/>
</dbReference>
<name>A0ABN8LCM4_9CNID</name>
<comment type="similarity">
    <text evidence="2">Belongs to the oxygen-dependent FAD-linked oxidoreductase family.</text>
</comment>
<keyword evidence="5" id="KW-0560">Oxidoreductase</keyword>
<evidence type="ECO:0000256" key="1">
    <source>
        <dbReference type="ARBA" id="ARBA00001974"/>
    </source>
</evidence>
<keyword evidence="8" id="KW-1185">Reference proteome</keyword>
<evidence type="ECO:0000256" key="2">
    <source>
        <dbReference type="ARBA" id="ARBA00005466"/>
    </source>
</evidence>
<dbReference type="Proteomes" id="UP001159427">
    <property type="component" value="Unassembled WGS sequence"/>
</dbReference>
<comment type="cofactor">
    <cofactor evidence="1">
        <name>FAD</name>
        <dbReference type="ChEBI" id="CHEBI:57692"/>
    </cofactor>
</comment>
<evidence type="ECO:0000259" key="6">
    <source>
        <dbReference type="PROSITE" id="PS51387"/>
    </source>
</evidence>
<comment type="caution">
    <text evidence="7">The sequence shown here is derived from an EMBL/GenBank/DDBJ whole genome shotgun (WGS) entry which is preliminary data.</text>
</comment>
<keyword evidence="4" id="KW-0274">FAD</keyword>
<dbReference type="PANTHER" id="PTHR42973">
    <property type="entry name" value="BINDING OXIDOREDUCTASE, PUTATIVE (AFU_ORTHOLOGUE AFUA_1G17690)-RELATED"/>
    <property type="match status" value="1"/>
</dbReference>
<evidence type="ECO:0000313" key="8">
    <source>
        <dbReference type="Proteomes" id="UP001159427"/>
    </source>
</evidence>
<dbReference type="PROSITE" id="PS51387">
    <property type="entry name" value="FAD_PCMH"/>
    <property type="match status" value="1"/>
</dbReference>
<dbReference type="Pfam" id="PF01565">
    <property type="entry name" value="FAD_binding_4"/>
    <property type="match status" value="1"/>
</dbReference>
<evidence type="ECO:0000256" key="3">
    <source>
        <dbReference type="ARBA" id="ARBA00022630"/>
    </source>
</evidence>
<evidence type="ECO:0000313" key="7">
    <source>
        <dbReference type="EMBL" id="CAH3014820.1"/>
    </source>
</evidence>
<evidence type="ECO:0000256" key="5">
    <source>
        <dbReference type="ARBA" id="ARBA00023002"/>
    </source>
</evidence>
<dbReference type="Gene3D" id="3.30.465.10">
    <property type="match status" value="1"/>
</dbReference>
<dbReference type="InterPro" id="IPR016166">
    <property type="entry name" value="FAD-bd_PCMH"/>
</dbReference>
<dbReference type="InterPro" id="IPR012951">
    <property type="entry name" value="BBE"/>
</dbReference>
<proteinExistence type="inferred from homology"/>
<sequence length="443" mass="48730">MADFSSLKAILTGSVILKSEDKKAFQKEIDGTWNAVIRTRLPCAFVRVASVEDVANTVKFCVHNKLEMCVCAAKNSDFALANGAVVIDLSDLNTVTVDVQSKVVIVGAGAKMADVDSKTVPHSLVTPLGSYSQLGVAGFTLLGGTGLLTRAFGCTADNAVEFELVTTSGEVIKASEKENSDLFWGMKGYGSNFGVVTSITFQLHDIPDHVIGGDLFYSISQAVGAFKDIRDFIREKEDNRLSVYMMVHFKSSGPQAICRFLFIGPRKEGGELLMELTDRTKPVDNKVKPVLFDQFQKSADWMVPRGRFYYTPMGAFAKELDDELIDMIFGEVNEAPDSRTITSSNIYISSLGGKLNEMTDEDNAFAFKAAGYWIGPVVATQDPNSFDVIKTWADGIDQKLSKYGIFPQGPEAEKVLQRLKELKVKYDPQNVFHQNVNIDPKKK</sequence>
<dbReference type="PANTHER" id="PTHR42973:SF39">
    <property type="entry name" value="FAD-BINDING PCMH-TYPE DOMAIN-CONTAINING PROTEIN"/>
    <property type="match status" value="1"/>
</dbReference>
<dbReference type="EMBL" id="CALNXI010000015">
    <property type="protein sequence ID" value="CAH3014820.1"/>
    <property type="molecule type" value="Genomic_DNA"/>
</dbReference>
<accession>A0ABN8LCM4</accession>
<gene>
    <name evidence="7" type="ORF">PEVE_00007494</name>
</gene>
<organism evidence="7 8">
    <name type="scientific">Porites evermanni</name>
    <dbReference type="NCBI Taxonomy" id="104178"/>
    <lineage>
        <taxon>Eukaryota</taxon>
        <taxon>Metazoa</taxon>
        <taxon>Cnidaria</taxon>
        <taxon>Anthozoa</taxon>
        <taxon>Hexacorallia</taxon>
        <taxon>Scleractinia</taxon>
        <taxon>Fungiina</taxon>
        <taxon>Poritidae</taxon>
        <taxon>Porites</taxon>
    </lineage>
</organism>
<dbReference type="InterPro" id="IPR036318">
    <property type="entry name" value="FAD-bd_PCMH-like_sf"/>
</dbReference>
<dbReference type="InterPro" id="IPR006094">
    <property type="entry name" value="Oxid_FAD_bind_N"/>
</dbReference>
<dbReference type="InterPro" id="IPR016167">
    <property type="entry name" value="FAD-bd_PCMH_sub1"/>
</dbReference>
<feature type="domain" description="FAD-binding PCMH-type" evidence="6">
    <location>
        <begin position="38"/>
        <end position="206"/>
    </location>
</feature>
<dbReference type="InterPro" id="IPR050416">
    <property type="entry name" value="FAD-linked_Oxidoreductase"/>
</dbReference>
<dbReference type="Gene3D" id="3.30.43.10">
    <property type="entry name" value="Uridine Diphospho-n-acetylenolpyruvylglucosamine Reductase, domain 2"/>
    <property type="match status" value="1"/>
</dbReference>
<reference evidence="7 8" key="1">
    <citation type="submission" date="2022-05" db="EMBL/GenBank/DDBJ databases">
        <authorList>
            <consortium name="Genoscope - CEA"/>
            <person name="William W."/>
        </authorList>
    </citation>
    <scope>NUCLEOTIDE SEQUENCE [LARGE SCALE GENOMIC DNA]</scope>
</reference>
<dbReference type="Gene3D" id="3.40.462.20">
    <property type="match status" value="1"/>
</dbReference>
<protein>
    <recommendedName>
        <fullName evidence="6">FAD-binding PCMH-type domain-containing protein</fullName>
    </recommendedName>
</protein>
<dbReference type="SUPFAM" id="SSF56176">
    <property type="entry name" value="FAD-binding/transporter-associated domain-like"/>
    <property type="match status" value="1"/>
</dbReference>